<evidence type="ECO:0000313" key="4">
    <source>
        <dbReference type="Proteomes" id="UP001175000"/>
    </source>
</evidence>
<gene>
    <name evidence="3" type="ORF">B0T14DRAFT_564158</name>
</gene>
<comment type="caution">
    <text evidence="3">The sequence shown here is derived from an EMBL/GenBank/DDBJ whole genome shotgun (WGS) entry which is preliminary data.</text>
</comment>
<evidence type="ECO:0000313" key="3">
    <source>
        <dbReference type="EMBL" id="KAK0622733.1"/>
    </source>
</evidence>
<proteinExistence type="predicted"/>
<feature type="chain" id="PRO_5041204129" evidence="2">
    <location>
        <begin position="22"/>
        <end position="231"/>
    </location>
</feature>
<protein>
    <submittedName>
        <fullName evidence="3">Uncharacterized protein</fullName>
    </submittedName>
</protein>
<dbReference type="AlphaFoldDB" id="A0AA40C390"/>
<organism evidence="3 4">
    <name type="scientific">Immersiella caudata</name>
    <dbReference type="NCBI Taxonomy" id="314043"/>
    <lineage>
        <taxon>Eukaryota</taxon>
        <taxon>Fungi</taxon>
        <taxon>Dikarya</taxon>
        <taxon>Ascomycota</taxon>
        <taxon>Pezizomycotina</taxon>
        <taxon>Sordariomycetes</taxon>
        <taxon>Sordariomycetidae</taxon>
        <taxon>Sordariales</taxon>
        <taxon>Lasiosphaeriaceae</taxon>
        <taxon>Immersiella</taxon>
    </lineage>
</organism>
<sequence length="231" mass="24916">MTLRPLLLLSVSLILGRFAAAAEGPVGKNHTFYVWGNGIPGLQVFYDNGAAVFTDYETASATDSLVPVKVTVTRRQNAPPGRERMGYSFSAVPDLSAPVSNAATKSPPFSSATLFVSDPTSTTHNVGFATEGSDLTAARMGGFLLSDGRIFVVEETGRVTPSLYCAFPRKENPKIWDIKWNVTNDVPERADGLPVTLRVVKFPYKEPERARGMGTMCQTGPAVNSRRTVNG</sequence>
<keyword evidence="4" id="KW-1185">Reference proteome</keyword>
<evidence type="ECO:0000256" key="2">
    <source>
        <dbReference type="SAM" id="SignalP"/>
    </source>
</evidence>
<evidence type="ECO:0000256" key="1">
    <source>
        <dbReference type="SAM" id="MobiDB-lite"/>
    </source>
</evidence>
<keyword evidence="2" id="KW-0732">Signal</keyword>
<name>A0AA40C390_9PEZI</name>
<accession>A0AA40C390</accession>
<dbReference type="EMBL" id="JAULSU010000003">
    <property type="protein sequence ID" value="KAK0622733.1"/>
    <property type="molecule type" value="Genomic_DNA"/>
</dbReference>
<feature type="region of interest" description="Disordered" evidence="1">
    <location>
        <begin position="211"/>
        <end position="231"/>
    </location>
</feature>
<feature type="signal peptide" evidence="2">
    <location>
        <begin position="1"/>
        <end position="21"/>
    </location>
</feature>
<reference evidence="3" key="1">
    <citation type="submission" date="2023-06" db="EMBL/GenBank/DDBJ databases">
        <title>Genome-scale phylogeny and comparative genomics of the fungal order Sordariales.</title>
        <authorList>
            <consortium name="Lawrence Berkeley National Laboratory"/>
            <person name="Hensen N."/>
            <person name="Bonometti L."/>
            <person name="Westerberg I."/>
            <person name="Brannstrom I.O."/>
            <person name="Guillou S."/>
            <person name="Cros-Aarteil S."/>
            <person name="Calhoun S."/>
            <person name="Haridas S."/>
            <person name="Kuo A."/>
            <person name="Mondo S."/>
            <person name="Pangilinan J."/>
            <person name="Riley R."/>
            <person name="Labutti K."/>
            <person name="Andreopoulos B."/>
            <person name="Lipzen A."/>
            <person name="Chen C."/>
            <person name="Yanf M."/>
            <person name="Daum C."/>
            <person name="Ng V."/>
            <person name="Clum A."/>
            <person name="Steindorff A."/>
            <person name="Ohm R."/>
            <person name="Martin F."/>
            <person name="Silar P."/>
            <person name="Natvig D."/>
            <person name="Lalanne C."/>
            <person name="Gautier V."/>
            <person name="Ament-Velasquez S.L."/>
            <person name="Kruys A."/>
            <person name="Hutchinson M.I."/>
            <person name="Powell A.J."/>
            <person name="Barry K."/>
            <person name="Miller A.N."/>
            <person name="Grigoriev I.V."/>
            <person name="Debuchy R."/>
            <person name="Gladieux P."/>
            <person name="Thoren M.H."/>
            <person name="Johannesson H."/>
        </authorList>
    </citation>
    <scope>NUCLEOTIDE SEQUENCE</scope>
    <source>
        <strain evidence="3">CBS 606.72</strain>
    </source>
</reference>
<dbReference type="Proteomes" id="UP001175000">
    <property type="component" value="Unassembled WGS sequence"/>
</dbReference>
<feature type="compositionally biased region" description="Polar residues" evidence="1">
    <location>
        <begin position="216"/>
        <end position="231"/>
    </location>
</feature>